<dbReference type="EMBL" id="HG739131">
    <property type="protein sequence ID" value="CDP10816.1"/>
    <property type="molecule type" value="Genomic_DNA"/>
</dbReference>
<feature type="region of interest" description="Disordered" evidence="1">
    <location>
        <begin position="33"/>
        <end position="72"/>
    </location>
</feature>
<dbReference type="OrthoDB" id="1924680at2759"/>
<dbReference type="OMA" id="CFSARIY"/>
<sequence length="122" mass="13170">MNSRTRRQAPRRGESPAYLRYLKPGALAQLRDSRISARTHRVDSKPTQISSPPRPATPPQIGPSDGPSSPCFSARIYGPRCPQRKKLVAAKGPLFVGPNVTGHAQEPAPISDSSNLNVLVAH</sequence>
<gene>
    <name evidence="2" type="ORF">GSCOC_T00031702001</name>
</gene>
<dbReference type="FunCoup" id="A0A068UQW4">
    <property type="interactions" value="621"/>
</dbReference>
<dbReference type="Proteomes" id="UP000295252">
    <property type="component" value="Chromosome VII"/>
</dbReference>
<feature type="region of interest" description="Disordered" evidence="1">
    <location>
        <begin position="1"/>
        <end position="20"/>
    </location>
</feature>
<dbReference type="STRING" id="49390.A0A068UQW4"/>
<accession>A0A068UQW4</accession>
<evidence type="ECO:0000313" key="2">
    <source>
        <dbReference type="EMBL" id="CDP10816.1"/>
    </source>
</evidence>
<dbReference type="PhylomeDB" id="A0A068UQW4"/>
<name>A0A068UQW4_COFCA</name>
<dbReference type="PANTHER" id="PTHR35495:SF10">
    <property type="entry name" value="PEPTIDASE S26 DOMAIN-CONTAINING PROTEIN"/>
    <property type="match status" value="1"/>
</dbReference>
<protein>
    <submittedName>
        <fullName evidence="2">Uncharacterized protein</fullName>
    </submittedName>
</protein>
<dbReference type="InParanoid" id="A0A068UQW4"/>
<evidence type="ECO:0000313" key="3">
    <source>
        <dbReference type="Proteomes" id="UP000295252"/>
    </source>
</evidence>
<evidence type="ECO:0000256" key="1">
    <source>
        <dbReference type="SAM" id="MobiDB-lite"/>
    </source>
</evidence>
<dbReference type="Gramene" id="CDP10816">
    <property type="protein sequence ID" value="CDP10816"/>
    <property type="gene ID" value="GSCOC_T00031702001"/>
</dbReference>
<feature type="compositionally biased region" description="Pro residues" evidence="1">
    <location>
        <begin position="52"/>
        <end position="61"/>
    </location>
</feature>
<feature type="compositionally biased region" description="Polar residues" evidence="1">
    <location>
        <begin position="111"/>
        <end position="122"/>
    </location>
</feature>
<reference evidence="3" key="1">
    <citation type="journal article" date="2014" name="Science">
        <title>The coffee genome provides insight into the convergent evolution of caffeine biosynthesis.</title>
        <authorList>
            <person name="Denoeud F."/>
            <person name="Carretero-Paulet L."/>
            <person name="Dereeper A."/>
            <person name="Droc G."/>
            <person name="Guyot R."/>
            <person name="Pietrella M."/>
            <person name="Zheng C."/>
            <person name="Alberti A."/>
            <person name="Anthony F."/>
            <person name="Aprea G."/>
            <person name="Aury J.M."/>
            <person name="Bento P."/>
            <person name="Bernard M."/>
            <person name="Bocs S."/>
            <person name="Campa C."/>
            <person name="Cenci A."/>
            <person name="Combes M.C."/>
            <person name="Crouzillat D."/>
            <person name="Da Silva C."/>
            <person name="Daddiego L."/>
            <person name="De Bellis F."/>
            <person name="Dussert S."/>
            <person name="Garsmeur O."/>
            <person name="Gayraud T."/>
            <person name="Guignon V."/>
            <person name="Jahn K."/>
            <person name="Jamilloux V."/>
            <person name="Joet T."/>
            <person name="Labadie K."/>
            <person name="Lan T."/>
            <person name="Leclercq J."/>
            <person name="Lepelley M."/>
            <person name="Leroy T."/>
            <person name="Li L.T."/>
            <person name="Librado P."/>
            <person name="Lopez L."/>
            <person name="Munoz A."/>
            <person name="Noel B."/>
            <person name="Pallavicini A."/>
            <person name="Perrotta G."/>
            <person name="Poncet V."/>
            <person name="Pot D."/>
            <person name="Priyono X."/>
            <person name="Rigoreau M."/>
            <person name="Rouard M."/>
            <person name="Rozas J."/>
            <person name="Tranchant-Dubreuil C."/>
            <person name="VanBuren R."/>
            <person name="Zhang Q."/>
            <person name="Andrade A.C."/>
            <person name="Argout X."/>
            <person name="Bertrand B."/>
            <person name="de Kochko A."/>
            <person name="Graziosi G."/>
            <person name="Henry R.J."/>
            <person name="Jayarama X."/>
            <person name="Ming R."/>
            <person name="Nagai C."/>
            <person name="Rounsley S."/>
            <person name="Sankoff D."/>
            <person name="Giuliano G."/>
            <person name="Albert V.A."/>
            <person name="Wincker P."/>
            <person name="Lashermes P."/>
        </authorList>
    </citation>
    <scope>NUCLEOTIDE SEQUENCE [LARGE SCALE GENOMIC DNA]</scope>
    <source>
        <strain evidence="3">cv. DH200-94</strain>
    </source>
</reference>
<feature type="region of interest" description="Disordered" evidence="1">
    <location>
        <begin position="101"/>
        <end position="122"/>
    </location>
</feature>
<feature type="compositionally biased region" description="Basic residues" evidence="1">
    <location>
        <begin position="1"/>
        <end position="10"/>
    </location>
</feature>
<keyword evidence="3" id="KW-1185">Reference proteome</keyword>
<organism evidence="2 3">
    <name type="scientific">Coffea canephora</name>
    <name type="common">Robusta coffee</name>
    <dbReference type="NCBI Taxonomy" id="49390"/>
    <lineage>
        <taxon>Eukaryota</taxon>
        <taxon>Viridiplantae</taxon>
        <taxon>Streptophyta</taxon>
        <taxon>Embryophyta</taxon>
        <taxon>Tracheophyta</taxon>
        <taxon>Spermatophyta</taxon>
        <taxon>Magnoliopsida</taxon>
        <taxon>eudicotyledons</taxon>
        <taxon>Gunneridae</taxon>
        <taxon>Pentapetalae</taxon>
        <taxon>asterids</taxon>
        <taxon>lamiids</taxon>
        <taxon>Gentianales</taxon>
        <taxon>Rubiaceae</taxon>
        <taxon>Ixoroideae</taxon>
        <taxon>Gardenieae complex</taxon>
        <taxon>Bertiereae - Coffeeae clade</taxon>
        <taxon>Coffeeae</taxon>
        <taxon>Coffea</taxon>
    </lineage>
</organism>
<dbReference type="AlphaFoldDB" id="A0A068UQW4"/>
<proteinExistence type="predicted"/>
<dbReference type="PANTHER" id="PTHR35495">
    <property type="entry name" value="OS06G0679600 PROTEIN"/>
    <property type="match status" value="1"/>
</dbReference>
<feature type="compositionally biased region" description="Basic and acidic residues" evidence="1">
    <location>
        <begin position="33"/>
        <end position="44"/>
    </location>
</feature>